<feature type="compositionally biased region" description="Polar residues" evidence="1">
    <location>
        <begin position="369"/>
        <end position="390"/>
    </location>
</feature>
<feature type="compositionally biased region" description="Basic residues" evidence="1">
    <location>
        <begin position="634"/>
        <end position="643"/>
    </location>
</feature>
<feature type="compositionally biased region" description="Polar residues" evidence="1">
    <location>
        <begin position="317"/>
        <end position="336"/>
    </location>
</feature>
<evidence type="ECO:0000313" key="2">
    <source>
        <dbReference type="EMBL" id="KAF2647084.1"/>
    </source>
</evidence>
<feature type="compositionally biased region" description="Basic and acidic residues" evidence="1">
    <location>
        <begin position="41"/>
        <end position="50"/>
    </location>
</feature>
<name>A0A6A6SLN7_9PLEO</name>
<feature type="region of interest" description="Disordered" evidence="1">
    <location>
        <begin position="987"/>
        <end position="1067"/>
    </location>
</feature>
<feature type="compositionally biased region" description="Basic and acidic residues" evidence="1">
    <location>
        <begin position="993"/>
        <end position="1003"/>
    </location>
</feature>
<feature type="compositionally biased region" description="Polar residues" evidence="1">
    <location>
        <begin position="192"/>
        <end position="209"/>
    </location>
</feature>
<feature type="compositionally biased region" description="Polar residues" evidence="1">
    <location>
        <begin position="598"/>
        <end position="612"/>
    </location>
</feature>
<feature type="compositionally biased region" description="Acidic residues" evidence="1">
    <location>
        <begin position="1019"/>
        <end position="1031"/>
    </location>
</feature>
<keyword evidence="3" id="KW-1185">Reference proteome</keyword>
<feature type="region of interest" description="Disordered" evidence="1">
    <location>
        <begin position="1"/>
        <end position="76"/>
    </location>
</feature>
<feature type="compositionally biased region" description="Polar residues" evidence="1">
    <location>
        <begin position="51"/>
        <end position="61"/>
    </location>
</feature>
<gene>
    <name evidence="2" type="ORF">K491DRAFT_723724</name>
</gene>
<feature type="compositionally biased region" description="Polar residues" evidence="1">
    <location>
        <begin position="403"/>
        <end position="412"/>
    </location>
</feature>
<dbReference type="EMBL" id="MU004695">
    <property type="protein sequence ID" value="KAF2647084.1"/>
    <property type="molecule type" value="Genomic_DNA"/>
</dbReference>
<feature type="compositionally biased region" description="Gly residues" evidence="1">
    <location>
        <begin position="338"/>
        <end position="366"/>
    </location>
</feature>
<dbReference type="OrthoDB" id="3751150at2759"/>
<evidence type="ECO:0000313" key="3">
    <source>
        <dbReference type="Proteomes" id="UP000799324"/>
    </source>
</evidence>
<feature type="region of interest" description="Disordered" evidence="1">
    <location>
        <begin position="174"/>
        <end position="416"/>
    </location>
</feature>
<reference evidence="2" key="1">
    <citation type="journal article" date="2020" name="Stud. Mycol.">
        <title>101 Dothideomycetes genomes: a test case for predicting lifestyles and emergence of pathogens.</title>
        <authorList>
            <person name="Haridas S."/>
            <person name="Albert R."/>
            <person name="Binder M."/>
            <person name="Bloem J."/>
            <person name="Labutti K."/>
            <person name="Salamov A."/>
            <person name="Andreopoulos B."/>
            <person name="Baker S."/>
            <person name="Barry K."/>
            <person name="Bills G."/>
            <person name="Bluhm B."/>
            <person name="Cannon C."/>
            <person name="Castanera R."/>
            <person name="Culley D."/>
            <person name="Daum C."/>
            <person name="Ezra D."/>
            <person name="Gonzalez J."/>
            <person name="Henrissat B."/>
            <person name="Kuo A."/>
            <person name="Liang C."/>
            <person name="Lipzen A."/>
            <person name="Lutzoni F."/>
            <person name="Magnuson J."/>
            <person name="Mondo S."/>
            <person name="Nolan M."/>
            <person name="Ohm R."/>
            <person name="Pangilinan J."/>
            <person name="Park H.-J."/>
            <person name="Ramirez L."/>
            <person name="Alfaro M."/>
            <person name="Sun H."/>
            <person name="Tritt A."/>
            <person name="Yoshinaga Y."/>
            <person name="Zwiers L.-H."/>
            <person name="Turgeon B."/>
            <person name="Goodwin S."/>
            <person name="Spatafora J."/>
            <person name="Crous P."/>
            <person name="Grigoriev I."/>
        </authorList>
    </citation>
    <scope>NUCLEOTIDE SEQUENCE</scope>
    <source>
        <strain evidence="2">CBS 122681</strain>
    </source>
</reference>
<feature type="compositionally biased region" description="Basic and acidic residues" evidence="1">
    <location>
        <begin position="657"/>
        <end position="666"/>
    </location>
</feature>
<dbReference type="AlphaFoldDB" id="A0A6A6SLN7"/>
<feature type="region of interest" description="Disordered" evidence="1">
    <location>
        <begin position="598"/>
        <end position="666"/>
    </location>
</feature>
<feature type="compositionally biased region" description="Polar residues" evidence="1">
    <location>
        <begin position="1035"/>
        <end position="1052"/>
    </location>
</feature>
<sequence length="1130" mass="123483">MANESPYLHQASSANHSLLMDVEGGSDDDPSLLTNANEVSDTSRKHDRSASNDTNNGTGSSPLRKPELKRNRRNVNFVVNADQVDTVDSLKDQSKRHDELPYLSLALSRGLQQSGLPYLHLPVMSFPSSVPRSSETSRPMTADEARQFHLLNDAEQEAVCHGYNPFARNASPATYGTGSKGFQPGSPAFPSPYSQTNPPTGYLQVPQQGTRRETPLQGPQEHGNRRSGNPDSRIHGQVGNGTRYLSRTATNAGPFGPSMRTQEGSDQGNDSEGAATGQSSLTHGDSTDPDHTSQLGRNNATLYNGIRQHSGGRNGNKEYSGTGTAQHSGTGTAQHSGTGMGLPTGTGTGQSSGPGIGQSLGHGSGSGSMEDSGTNNFNGGSGPLSTSPVGNSPGAIDQRGDGNAQTHITQVNHGGPNILVYPPHEFQHQDTGGTQFQTIPGQGDLRHVYHLSLETPYSFLGRPGQSDNYPDTVYDRRLFWNPKEALDPHTGLVDTSKLPCLPFDYKFLVWFGDSPLIRDLYHRFFMLTEQGPYRLTLIELQEWGLRDQAPGGINHPETLIGSGQADKIAENYMDHSYWFQKRYWDVKNSLINQNAFQSGGSTNGSLTDSQTSEDAEHSVGKGQATPTKGPAARKTTRKGKKTQNGHVGTETVPPKIQGEREKEDCPDGLRTQGHFWVLLGKNSGVDFAYNPPRSTKPPLLEKPKKDKISLGTLVANSVAEYKRKHPALQGNTRQIDVGPAAIKFPIKNQDGRIFKPLKSVATDEKVDLRLAGPIEWTLYELLAYAPGHLKSPDFYKRIKHLFACPKQKLDHAGNADACGYINYFRDLRTVADHLAYNTISSQHGDSRVLKAGENRIISQLDPETDFTVTDWHFADEWTHGKDPKRKSDLIDYPLLALKWGVCVEPQPEDKGPITLVMEYCEERAKDTPKYLMYMLSDVPQLLHEAAISRNIANPSNGKHPDEDFHDRHQVGMKTFWKPLKTLVAAKAAKAKKQKEANAAKDGSRSLAQQPVTPANPGEGEVEEFHDEDAEGESVTADQGNSFANKFSPSLETSGDYDEVTGRNSGLFNDSGFVDDSMSSPHVDGLSRSPFNRQVDIEDVDFEDVDFAIGDVDFEDDGFEYVSAGAEHSNE</sequence>
<evidence type="ECO:0000256" key="1">
    <source>
        <dbReference type="SAM" id="MobiDB-lite"/>
    </source>
</evidence>
<feature type="compositionally biased region" description="Polar residues" evidence="1">
    <location>
        <begin position="292"/>
        <end position="302"/>
    </location>
</feature>
<dbReference type="Proteomes" id="UP000799324">
    <property type="component" value="Unassembled WGS sequence"/>
</dbReference>
<accession>A0A6A6SLN7</accession>
<proteinExistence type="predicted"/>
<protein>
    <submittedName>
        <fullName evidence="2">Uncharacterized protein</fullName>
    </submittedName>
</protein>
<organism evidence="2 3">
    <name type="scientific">Lophiostoma macrostomum CBS 122681</name>
    <dbReference type="NCBI Taxonomy" id="1314788"/>
    <lineage>
        <taxon>Eukaryota</taxon>
        <taxon>Fungi</taxon>
        <taxon>Dikarya</taxon>
        <taxon>Ascomycota</taxon>
        <taxon>Pezizomycotina</taxon>
        <taxon>Dothideomycetes</taxon>
        <taxon>Pleosporomycetidae</taxon>
        <taxon>Pleosporales</taxon>
        <taxon>Lophiostomataceae</taxon>
        <taxon>Lophiostoma</taxon>
    </lineage>
</organism>
<feature type="compositionally biased region" description="Polar residues" evidence="1">
    <location>
        <begin position="259"/>
        <end position="284"/>
    </location>
</feature>